<feature type="domain" description="Thiaminase-2/PQQC" evidence="4">
    <location>
        <begin position="11"/>
        <end position="216"/>
    </location>
</feature>
<dbReference type="Proteomes" id="UP000567922">
    <property type="component" value="Unassembled WGS sequence"/>
</dbReference>
<dbReference type="GO" id="GO:0050334">
    <property type="term" value="F:thiaminase activity"/>
    <property type="evidence" value="ECO:0007669"/>
    <property type="project" value="UniProtKB-UniRule"/>
</dbReference>
<dbReference type="InterPro" id="IPR026285">
    <property type="entry name" value="TenA_E"/>
</dbReference>
<dbReference type="InterPro" id="IPR050967">
    <property type="entry name" value="Thiamine_Salvage_TenA"/>
</dbReference>
<keyword evidence="2" id="KW-0784">Thiamine biosynthesis</keyword>
<comment type="similarity">
    <text evidence="2">Belongs to the TenA family.</text>
</comment>
<evidence type="ECO:0000313" key="5">
    <source>
        <dbReference type="EMBL" id="MBB3036493.1"/>
    </source>
</evidence>
<keyword evidence="2 5" id="KW-0378">Hydrolase</keyword>
<name>A0A839RK86_9ACTN</name>
<dbReference type="EC" id="3.5.99.2" evidence="2"/>
<dbReference type="UniPathway" id="UPA00060"/>
<sequence length="223" mass="25356">MLPLSDSLRSAADGIWQAQHNHPFVRGLGDGSLDPAAFRLWIRQDYLFLIEYSRLCALAAARAPDLETMRRFAELLHETLHVEMGLHRSYCTELGITEADLEREEMAPTTQGYTDFLLRSAAVGDFAELLAALLPCMWGFSEIGTRLAEAGLPQNEGYAKWISMYSSREFTDLVVWLRELTNEIGAELSGAAMERVRDAFMISSRYELAFWEMAWTHQEWPAQ</sequence>
<reference evidence="5 6" key="1">
    <citation type="submission" date="2020-08" db="EMBL/GenBank/DDBJ databases">
        <title>Sequencing the genomes of 1000 actinobacteria strains.</title>
        <authorList>
            <person name="Klenk H.-P."/>
        </authorList>
    </citation>
    <scope>NUCLEOTIDE SEQUENCE [LARGE SCALE GENOMIC DNA]</scope>
    <source>
        <strain evidence="5 6">DSM 45258</strain>
    </source>
</reference>
<gene>
    <name evidence="5" type="ORF">FHU29_000927</name>
</gene>
<dbReference type="GO" id="GO:0005829">
    <property type="term" value="C:cytosol"/>
    <property type="evidence" value="ECO:0007669"/>
    <property type="project" value="TreeGrafter"/>
</dbReference>
<comment type="catalytic activity">
    <reaction evidence="2">
        <text>thiamine + H2O = 5-(2-hydroxyethyl)-4-methylthiazole + 4-amino-5-hydroxymethyl-2-methylpyrimidine + H(+)</text>
        <dbReference type="Rhea" id="RHEA:17509"/>
        <dbReference type="ChEBI" id="CHEBI:15377"/>
        <dbReference type="ChEBI" id="CHEBI:15378"/>
        <dbReference type="ChEBI" id="CHEBI:16892"/>
        <dbReference type="ChEBI" id="CHEBI:17957"/>
        <dbReference type="ChEBI" id="CHEBI:18385"/>
        <dbReference type="EC" id="3.5.99.2"/>
    </reaction>
</comment>
<comment type="caution">
    <text evidence="5">The sequence shown here is derived from an EMBL/GenBank/DDBJ whole genome shotgun (WGS) entry which is preliminary data.</text>
</comment>
<dbReference type="EMBL" id="JACHWS010000001">
    <property type="protein sequence ID" value="MBB3036493.1"/>
    <property type="molecule type" value="Genomic_DNA"/>
</dbReference>
<dbReference type="PANTHER" id="PTHR43198">
    <property type="entry name" value="BIFUNCTIONAL TH2 PROTEIN"/>
    <property type="match status" value="1"/>
</dbReference>
<dbReference type="PIRSF" id="PIRSF003170">
    <property type="entry name" value="Pet18p"/>
    <property type="match status" value="1"/>
</dbReference>
<dbReference type="InterPro" id="IPR027574">
    <property type="entry name" value="Thiaminase_II"/>
</dbReference>
<dbReference type="CDD" id="cd19366">
    <property type="entry name" value="TenA_C_BhTenA-like"/>
    <property type="match status" value="1"/>
</dbReference>
<accession>A0A839RK86</accession>
<comment type="function">
    <text evidence="2">Catalyzes an amino-pyrimidine hydrolysis reaction at the C5' of the pyrimidine moiety of thiamine compounds, a reaction that is part of a thiamine salvage pathway. Thus, catalyzes the conversion of 4-amino-5-aminomethyl-2-methylpyrimidine to 4-amino-5-hydroxymethyl-2-methylpyrimidine (HMP).</text>
</comment>
<dbReference type="Pfam" id="PF03070">
    <property type="entry name" value="TENA_THI-4"/>
    <property type="match status" value="1"/>
</dbReference>
<evidence type="ECO:0000256" key="2">
    <source>
        <dbReference type="PIRNR" id="PIRNR003170"/>
    </source>
</evidence>
<dbReference type="GO" id="GO:0009229">
    <property type="term" value="P:thiamine diphosphate biosynthetic process"/>
    <property type="evidence" value="ECO:0007669"/>
    <property type="project" value="UniProtKB-UniPathway"/>
</dbReference>
<protein>
    <recommendedName>
        <fullName evidence="2">Aminopyrimidine aminohydrolase</fullName>
        <ecNumber evidence="2">3.5.99.2</ecNumber>
    </recommendedName>
</protein>
<evidence type="ECO:0000256" key="1">
    <source>
        <dbReference type="ARBA" id="ARBA00004948"/>
    </source>
</evidence>
<evidence type="ECO:0000313" key="6">
    <source>
        <dbReference type="Proteomes" id="UP000567922"/>
    </source>
</evidence>
<dbReference type="InterPro" id="IPR004305">
    <property type="entry name" value="Thiaminase-2/PQQC"/>
</dbReference>
<dbReference type="AlphaFoldDB" id="A0A839RK86"/>
<dbReference type="GO" id="GO:0009228">
    <property type="term" value="P:thiamine biosynthetic process"/>
    <property type="evidence" value="ECO:0007669"/>
    <property type="project" value="UniProtKB-KW"/>
</dbReference>
<dbReference type="InterPro" id="IPR016084">
    <property type="entry name" value="Haem_Oase-like_multi-hlx"/>
</dbReference>
<feature type="active site" description="Proton donor" evidence="3">
    <location>
        <position position="207"/>
    </location>
</feature>
<proteinExistence type="inferred from homology"/>
<comment type="catalytic activity">
    <reaction evidence="2">
        <text>4-amino-5-aminomethyl-2-methylpyrimidine + H2O = 4-amino-5-hydroxymethyl-2-methylpyrimidine + NH4(+)</text>
        <dbReference type="Rhea" id="RHEA:31799"/>
        <dbReference type="ChEBI" id="CHEBI:15377"/>
        <dbReference type="ChEBI" id="CHEBI:16892"/>
        <dbReference type="ChEBI" id="CHEBI:28938"/>
        <dbReference type="ChEBI" id="CHEBI:63416"/>
        <dbReference type="EC" id="3.5.99.2"/>
    </reaction>
</comment>
<dbReference type="PANTHER" id="PTHR43198:SF2">
    <property type="entry name" value="SI:CH1073-67J19.1-RELATED"/>
    <property type="match status" value="1"/>
</dbReference>
<organism evidence="5 6">
    <name type="scientific">Hoyosella altamirensis</name>
    <dbReference type="NCBI Taxonomy" id="616997"/>
    <lineage>
        <taxon>Bacteria</taxon>
        <taxon>Bacillati</taxon>
        <taxon>Actinomycetota</taxon>
        <taxon>Actinomycetes</taxon>
        <taxon>Mycobacteriales</taxon>
        <taxon>Hoyosellaceae</taxon>
        <taxon>Hoyosella</taxon>
    </lineage>
</organism>
<evidence type="ECO:0000256" key="3">
    <source>
        <dbReference type="PIRSR" id="PIRSR003170-1"/>
    </source>
</evidence>
<dbReference type="OrthoDB" id="34166at2"/>
<comment type="pathway">
    <text evidence="1 2">Cofactor biosynthesis; thiamine diphosphate biosynthesis.</text>
</comment>
<evidence type="ECO:0000259" key="4">
    <source>
        <dbReference type="Pfam" id="PF03070"/>
    </source>
</evidence>
<keyword evidence="6" id="KW-1185">Reference proteome</keyword>
<dbReference type="RefSeq" id="WP_064441606.1">
    <property type="nucleotide sequence ID" value="NZ_BDDI01000015.1"/>
</dbReference>
<dbReference type="NCBIfam" id="TIGR04306">
    <property type="entry name" value="salvage_TenA"/>
    <property type="match status" value="1"/>
</dbReference>
<dbReference type="SUPFAM" id="SSF48613">
    <property type="entry name" value="Heme oxygenase-like"/>
    <property type="match status" value="1"/>
</dbReference>
<dbReference type="Gene3D" id="1.20.910.10">
    <property type="entry name" value="Heme oxygenase-like"/>
    <property type="match status" value="1"/>
</dbReference>